<feature type="transmembrane region" description="Helical" evidence="6">
    <location>
        <begin position="21"/>
        <end position="39"/>
    </location>
</feature>
<dbReference type="GO" id="GO:0005886">
    <property type="term" value="C:plasma membrane"/>
    <property type="evidence" value="ECO:0007669"/>
    <property type="project" value="UniProtKB-SubCell"/>
</dbReference>
<feature type="transmembrane region" description="Helical" evidence="6">
    <location>
        <begin position="164"/>
        <end position="187"/>
    </location>
</feature>
<dbReference type="GO" id="GO:0022857">
    <property type="term" value="F:transmembrane transporter activity"/>
    <property type="evidence" value="ECO:0007669"/>
    <property type="project" value="InterPro"/>
</dbReference>
<feature type="transmembrane region" description="Helical" evidence="6">
    <location>
        <begin position="253"/>
        <end position="274"/>
    </location>
</feature>
<dbReference type="InterPro" id="IPR036259">
    <property type="entry name" value="MFS_trans_sf"/>
</dbReference>
<dbReference type="RefSeq" id="WP_052606580.1">
    <property type="nucleotide sequence ID" value="NZ_JXYS01000091.1"/>
</dbReference>
<dbReference type="Pfam" id="PF07690">
    <property type="entry name" value="MFS_1"/>
    <property type="match status" value="1"/>
</dbReference>
<name>A0A0D8HEL5_9ACTN</name>
<keyword evidence="2" id="KW-1003">Cell membrane</keyword>
<proteinExistence type="predicted"/>
<evidence type="ECO:0000256" key="3">
    <source>
        <dbReference type="ARBA" id="ARBA00022692"/>
    </source>
</evidence>
<dbReference type="Proteomes" id="UP000032360">
    <property type="component" value="Unassembled WGS sequence"/>
</dbReference>
<feature type="transmembrane region" description="Helical" evidence="6">
    <location>
        <begin position="339"/>
        <end position="357"/>
    </location>
</feature>
<comment type="subcellular location">
    <subcellularLocation>
        <location evidence="1">Cell membrane</location>
        <topology evidence="1">Multi-pass membrane protein</topology>
    </subcellularLocation>
</comment>
<gene>
    <name evidence="7" type="ORF">AXFE_28970</name>
</gene>
<evidence type="ECO:0000256" key="2">
    <source>
        <dbReference type="ARBA" id="ARBA00022475"/>
    </source>
</evidence>
<dbReference type="PANTHER" id="PTHR23513:SF11">
    <property type="entry name" value="STAPHYLOFERRIN A TRANSPORTER"/>
    <property type="match status" value="1"/>
</dbReference>
<evidence type="ECO:0000256" key="6">
    <source>
        <dbReference type="SAM" id="Phobius"/>
    </source>
</evidence>
<reference evidence="7 8" key="1">
    <citation type="submission" date="2015-01" db="EMBL/GenBank/DDBJ databases">
        <title>Draft genome of the acidophilic iron oxidizer Acidithrix ferrooxidans strain Py-F3.</title>
        <authorList>
            <person name="Poehlein A."/>
            <person name="Eisen S."/>
            <person name="Schloemann M."/>
            <person name="Johnson B.D."/>
            <person name="Daniel R."/>
            <person name="Muehling M."/>
        </authorList>
    </citation>
    <scope>NUCLEOTIDE SEQUENCE [LARGE SCALE GENOMIC DNA]</scope>
    <source>
        <strain evidence="7 8">Py-F3</strain>
    </source>
</reference>
<protein>
    <submittedName>
        <fullName evidence="7">Enterobactin exporter EntS</fullName>
    </submittedName>
</protein>
<feature type="transmembrane region" description="Helical" evidence="6">
    <location>
        <begin position="308"/>
        <end position="327"/>
    </location>
</feature>
<organism evidence="7 8">
    <name type="scientific">Acidithrix ferrooxidans</name>
    <dbReference type="NCBI Taxonomy" id="1280514"/>
    <lineage>
        <taxon>Bacteria</taxon>
        <taxon>Bacillati</taxon>
        <taxon>Actinomycetota</taxon>
        <taxon>Acidimicrobiia</taxon>
        <taxon>Acidimicrobiales</taxon>
        <taxon>Acidimicrobiaceae</taxon>
        <taxon>Acidithrix</taxon>
    </lineage>
</organism>
<dbReference type="CDD" id="cd06173">
    <property type="entry name" value="MFS_MefA_like"/>
    <property type="match status" value="1"/>
</dbReference>
<feature type="transmembrane region" description="Helical" evidence="6">
    <location>
        <begin position="283"/>
        <end position="302"/>
    </location>
</feature>
<dbReference type="OrthoDB" id="4528313at2"/>
<dbReference type="EMBL" id="JXYS01000091">
    <property type="protein sequence ID" value="KJF16257.1"/>
    <property type="molecule type" value="Genomic_DNA"/>
</dbReference>
<evidence type="ECO:0000256" key="4">
    <source>
        <dbReference type="ARBA" id="ARBA00022989"/>
    </source>
</evidence>
<evidence type="ECO:0000256" key="5">
    <source>
        <dbReference type="ARBA" id="ARBA00023136"/>
    </source>
</evidence>
<dbReference type="PANTHER" id="PTHR23513">
    <property type="entry name" value="INTEGRAL MEMBRANE EFFLUX PROTEIN-RELATED"/>
    <property type="match status" value="1"/>
</dbReference>
<feature type="transmembrane region" description="Helical" evidence="6">
    <location>
        <begin position="369"/>
        <end position="390"/>
    </location>
</feature>
<feature type="transmembrane region" description="Helical" evidence="6">
    <location>
        <begin position="83"/>
        <end position="102"/>
    </location>
</feature>
<keyword evidence="5 6" id="KW-0472">Membrane</keyword>
<evidence type="ECO:0000256" key="1">
    <source>
        <dbReference type="ARBA" id="ARBA00004651"/>
    </source>
</evidence>
<keyword evidence="4 6" id="KW-1133">Transmembrane helix</keyword>
<sequence length="401" mass="42466">MEKNYRLIKDKNARAFLGSQAFSFIGSGAMPIALSFALLDHGFSALSVGGVLAATDLPFVLLLLVGGVIADRFSRKAVAISSEVVRALLALVLAYIVIWVTFTPLELAIVGAGWGVARAFYAPTLTGMTPEIFTQDALVAANSFREGARAIGNLGGPALAGFGVAYLGAGKTILIIAVCYAISGLWLSKVSGTIAPDVVERSFLDDLKTGYREVRSQTWCWLTIIVYSFMHLLVFGPLVVLGPLIAKRHLGGAATWGVILAFEGVGGILGAVAASRFKLKRPLWSASIIALLGSPSFFLLALRVSPVFIAPSVAMLGFGFSFVGINWETTIQRFFPQEAMSRVSAYDIFGSVALYPLGQVLGGLETHFMSASLATIACGIALIATSLILIGSKSVYRLKST</sequence>
<feature type="transmembrane region" description="Helical" evidence="6">
    <location>
        <begin position="45"/>
        <end position="71"/>
    </location>
</feature>
<evidence type="ECO:0000313" key="8">
    <source>
        <dbReference type="Proteomes" id="UP000032360"/>
    </source>
</evidence>
<dbReference type="AlphaFoldDB" id="A0A0D8HEL5"/>
<feature type="transmembrane region" description="Helical" evidence="6">
    <location>
        <begin position="218"/>
        <end position="241"/>
    </location>
</feature>
<dbReference type="Gene3D" id="1.20.1250.20">
    <property type="entry name" value="MFS general substrate transporter like domains"/>
    <property type="match status" value="1"/>
</dbReference>
<evidence type="ECO:0000313" key="7">
    <source>
        <dbReference type="EMBL" id="KJF16257.1"/>
    </source>
</evidence>
<comment type="caution">
    <text evidence="7">The sequence shown here is derived from an EMBL/GenBank/DDBJ whole genome shotgun (WGS) entry which is preliminary data.</text>
</comment>
<dbReference type="InterPro" id="IPR011701">
    <property type="entry name" value="MFS"/>
</dbReference>
<keyword evidence="8" id="KW-1185">Reference proteome</keyword>
<accession>A0A0D8HEL5</accession>
<dbReference type="SUPFAM" id="SSF103473">
    <property type="entry name" value="MFS general substrate transporter"/>
    <property type="match status" value="1"/>
</dbReference>
<keyword evidence="3 6" id="KW-0812">Transmembrane</keyword>